<reference evidence="3" key="2">
    <citation type="submission" date="2023-06" db="EMBL/GenBank/DDBJ databases">
        <title>Genome assembly of Pristionchus species.</title>
        <authorList>
            <person name="Yoshida K."/>
            <person name="Sommer R.J."/>
        </authorList>
    </citation>
    <scope>NUCLEOTIDE SEQUENCE</scope>
    <source>
        <strain evidence="3">RS5460</strain>
    </source>
</reference>
<evidence type="ECO:0000313" key="2">
    <source>
        <dbReference type="EMBL" id="GMR54775.1"/>
    </source>
</evidence>
<feature type="transmembrane region" description="Helical" evidence="1">
    <location>
        <begin position="12"/>
        <end position="29"/>
    </location>
</feature>
<reference evidence="4" key="1">
    <citation type="submission" date="2022-10" db="EMBL/GenBank/DDBJ databases">
        <title>Genome assembly of Pristionchus species.</title>
        <authorList>
            <person name="Yoshida K."/>
            <person name="Sommer R.J."/>
        </authorList>
    </citation>
    <scope>NUCLEOTIDE SEQUENCE [LARGE SCALE GENOMIC DNA]</scope>
    <source>
        <strain evidence="2 4">RS5460</strain>
    </source>
</reference>
<evidence type="ECO:0000256" key="1">
    <source>
        <dbReference type="SAM" id="Phobius"/>
    </source>
</evidence>
<sequence length="141" mass="16414">MGHILTNQADKFLLIMVTSIFGLIPYTNFVLILNILRANFIVVWFIISFALFLVERDRLNDLRRTRELLDISLWAARDVQNDAQNMLAAGHFLPIVRAQCEPDTLEMLTEARDWLSSILERGNVDKKYKDDHSQFIADFEE</sequence>
<comment type="caution">
    <text evidence="3">The sequence shown here is derived from an EMBL/GenBank/DDBJ whole genome shotgun (WGS) entry which is preliminary data.</text>
</comment>
<keyword evidence="1" id="KW-0812">Transmembrane</keyword>
<evidence type="ECO:0000313" key="3">
    <source>
        <dbReference type="EMBL" id="GMR54776.1"/>
    </source>
</evidence>
<protein>
    <submittedName>
        <fullName evidence="3">Uncharacterized protein</fullName>
    </submittedName>
</protein>
<name>A0AAN5D1R4_9BILA</name>
<dbReference type="Proteomes" id="UP001328107">
    <property type="component" value="Unassembled WGS sequence"/>
</dbReference>
<dbReference type="AlphaFoldDB" id="A0AAN5D1R4"/>
<keyword evidence="1" id="KW-1133">Transmembrane helix</keyword>
<evidence type="ECO:0000313" key="4">
    <source>
        <dbReference type="Proteomes" id="UP001328107"/>
    </source>
</evidence>
<proteinExistence type="predicted"/>
<gene>
    <name evidence="2" type="ORF">PMAYCL1PPCAC_24970</name>
    <name evidence="3" type="ORF">PMAYCL1PPCAC_24971</name>
</gene>
<keyword evidence="4" id="KW-1185">Reference proteome</keyword>
<feature type="transmembrane region" description="Helical" evidence="1">
    <location>
        <begin position="35"/>
        <end position="54"/>
    </location>
</feature>
<accession>A0AAN5D1R4</accession>
<organism evidence="3 4">
    <name type="scientific">Pristionchus mayeri</name>
    <dbReference type="NCBI Taxonomy" id="1317129"/>
    <lineage>
        <taxon>Eukaryota</taxon>
        <taxon>Metazoa</taxon>
        <taxon>Ecdysozoa</taxon>
        <taxon>Nematoda</taxon>
        <taxon>Chromadorea</taxon>
        <taxon>Rhabditida</taxon>
        <taxon>Rhabditina</taxon>
        <taxon>Diplogasteromorpha</taxon>
        <taxon>Diplogasteroidea</taxon>
        <taxon>Neodiplogasteridae</taxon>
        <taxon>Pristionchus</taxon>
    </lineage>
</organism>
<feature type="non-terminal residue" evidence="3">
    <location>
        <position position="141"/>
    </location>
</feature>
<dbReference type="EMBL" id="BTRK01000005">
    <property type="protein sequence ID" value="GMR54776.1"/>
    <property type="molecule type" value="Genomic_DNA"/>
</dbReference>
<keyword evidence="1" id="KW-0472">Membrane</keyword>
<dbReference type="EMBL" id="BTRK01000005">
    <property type="protein sequence ID" value="GMR54775.1"/>
    <property type="molecule type" value="Genomic_DNA"/>
</dbReference>